<organism evidence="3 4">
    <name type="scientific">Duncaniella dubosii</name>
    <dbReference type="NCBI Taxonomy" id="2518971"/>
    <lineage>
        <taxon>Bacteria</taxon>
        <taxon>Pseudomonadati</taxon>
        <taxon>Bacteroidota</taxon>
        <taxon>Bacteroidia</taxon>
        <taxon>Bacteroidales</taxon>
        <taxon>Muribaculaceae</taxon>
        <taxon>Duncaniella</taxon>
    </lineage>
</organism>
<dbReference type="Gene3D" id="3.20.20.120">
    <property type="entry name" value="Enolase-like C-terminal domain"/>
    <property type="match status" value="1"/>
</dbReference>
<dbReference type="InterPro" id="IPR029017">
    <property type="entry name" value="Enolase-like_N"/>
</dbReference>
<dbReference type="SMART" id="SM00922">
    <property type="entry name" value="MR_MLE"/>
    <property type="match status" value="1"/>
</dbReference>
<dbReference type="Gene3D" id="3.30.390.10">
    <property type="entry name" value="Enolase-like, N-terminal domain"/>
    <property type="match status" value="1"/>
</dbReference>
<dbReference type="GO" id="GO:0009063">
    <property type="term" value="P:amino acid catabolic process"/>
    <property type="evidence" value="ECO:0007669"/>
    <property type="project" value="InterPro"/>
</dbReference>
<dbReference type="InterPro" id="IPR018110">
    <property type="entry name" value="Mandel_Rmase/mucon_lact_enz_CS"/>
</dbReference>
<dbReference type="Proteomes" id="UP000297149">
    <property type="component" value="Chromosome"/>
</dbReference>
<dbReference type="AlphaFoldDB" id="A0A4P7W6B0"/>
<dbReference type="EMBL" id="CP039396">
    <property type="protein sequence ID" value="QCD43616.1"/>
    <property type="molecule type" value="Genomic_DNA"/>
</dbReference>
<dbReference type="Pfam" id="PF13378">
    <property type="entry name" value="MR_MLE_C"/>
    <property type="match status" value="1"/>
</dbReference>
<evidence type="ECO:0000256" key="1">
    <source>
        <dbReference type="ARBA" id="ARBA00022723"/>
    </source>
</evidence>
<dbReference type="GO" id="GO:0016854">
    <property type="term" value="F:racemase and epimerase activity"/>
    <property type="evidence" value="ECO:0007669"/>
    <property type="project" value="UniProtKB-ARBA"/>
</dbReference>
<dbReference type="SFLD" id="SFLDG00180">
    <property type="entry name" value="muconate_cycloisomerase"/>
    <property type="match status" value="1"/>
</dbReference>
<dbReference type="SFLD" id="SFLDF00009">
    <property type="entry name" value="o-succinylbenzoate_synthase"/>
    <property type="match status" value="1"/>
</dbReference>
<keyword evidence="4" id="KW-1185">Reference proteome</keyword>
<dbReference type="InterPro" id="IPR013342">
    <property type="entry name" value="Mandelate_racemase_C"/>
</dbReference>
<dbReference type="SUPFAM" id="SSF54826">
    <property type="entry name" value="Enolase N-terminal domain-like"/>
    <property type="match status" value="1"/>
</dbReference>
<dbReference type="CDD" id="cd03320">
    <property type="entry name" value="OSBS"/>
    <property type="match status" value="1"/>
</dbReference>
<dbReference type="SUPFAM" id="SSF51604">
    <property type="entry name" value="Enolase C-terminal domain-like"/>
    <property type="match status" value="1"/>
</dbReference>
<protein>
    <submittedName>
        <fullName evidence="3">O-succinylbenzoate synthase</fullName>
    </submittedName>
</protein>
<accession>A0A4P7W6B0</accession>
<feature type="domain" description="Mandelate racemase/muconate lactonizing enzyme C-terminal" evidence="2">
    <location>
        <begin position="108"/>
        <end position="204"/>
    </location>
</feature>
<dbReference type="PANTHER" id="PTHR48073:SF2">
    <property type="entry name" value="O-SUCCINYLBENZOATE SYNTHASE"/>
    <property type="match status" value="1"/>
</dbReference>
<dbReference type="InterPro" id="IPR036849">
    <property type="entry name" value="Enolase-like_C_sf"/>
</dbReference>
<gene>
    <name evidence="3" type="ORF">E7747_00570</name>
</gene>
<evidence type="ECO:0000313" key="4">
    <source>
        <dbReference type="Proteomes" id="UP000297149"/>
    </source>
</evidence>
<proteinExistence type="predicted"/>
<dbReference type="RefSeq" id="WP_136413410.1">
    <property type="nucleotide sequence ID" value="NZ_CP039396.1"/>
</dbReference>
<evidence type="ECO:0000259" key="2">
    <source>
        <dbReference type="SMART" id="SM00922"/>
    </source>
</evidence>
<dbReference type="SFLD" id="SFLDS00001">
    <property type="entry name" value="Enolase"/>
    <property type="match status" value="1"/>
</dbReference>
<dbReference type="KEGG" id="ddb:E7747_00570"/>
<dbReference type="InterPro" id="IPR029065">
    <property type="entry name" value="Enolase_C-like"/>
</dbReference>
<name>A0A4P7W6B0_9BACT</name>
<reference evidence="4" key="1">
    <citation type="submission" date="2019-02" db="EMBL/GenBank/DDBJ databases">
        <title>Isolation and identification of novel species under the genus Muribaculum.</title>
        <authorList>
            <person name="Miyake S."/>
            <person name="Ding Y."/>
            <person name="Low A."/>
            <person name="Soh M."/>
            <person name="Seedorf H."/>
        </authorList>
    </citation>
    <scope>NUCLEOTIDE SEQUENCE [LARGE SCALE GENOMIC DNA]</scope>
    <source>
        <strain evidence="4">H5</strain>
    </source>
</reference>
<dbReference type="PROSITE" id="PS00909">
    <property type="entry name" value="MR_MLE_2"/>
    <property type="match status" value="1"/>
</dbReference>
<evidence type="ECO:0000313" key="3">
    <source>
        <dbReference type="EMBL" id="QCD43616.1"/>
    </source>
</evidence>
<dbReference type="GO" id="GO:0046872">
    <property type="term" value="F:metal ion binding"/>
    <property type="evidence" value="ECO:0007669"/>
    <property type="project" value="UniProtKB-KW"/>
</dbReference>
<sequence>MRQKDTYYIRLADSESDNICGLGEAGLFRGLSCDDRPDYEQKLAEVCENIDRYAARPSLLADWPSIRFAVETAVRDLSNGGHRIICPSPWTAGKETIVINGLVWMGDRNLMRERIATKLAERFGCVKIKIGGINFDDEVGLLRFIRQEAPGIQLRLDANGAFTPANALDRLNRLAEFDIHSLEQPIKAGQWTEMRSICQSSPIPIALDEELIGITTKARKEMMLDEIRPQFIVLKPTLTGGIESSEEWIRLAGERGCSWWVTSALESNIGLNAIAQWTATLDSKMAQGLGTGQLYDNNIPSPLTLHGERLSYSPEDEWVIPPLQWH</sequence>
<dbReference type="PANTHER" id="PTHR48073">
    <property type="entry name" value="O-SUCCINYLBENZOATE SYNTHASE-RELATED"/>
    <property type="match status" value="1"/>
</dbReference>
<keyword evidence="1" id="KW-0479">Metal-binding</keyword>